<dbReference type="OrthoDB" id="5984at2"/>
<evidence type="ECO:0000313" key="4">
    <source>
        <dbReference type="EMBL" id="OLU43818.1"/>
    </source>
</evidence>
<dbReference type="GO" id="GO:0046914">
    <property type="term" value="F:transition metal ion binding"/>
    <property type="evidence" value="ECO:0007669"/>
    <property type="project" value="InterPro"/>
</dbReference>
<feature type="domain" description="Ferrous iron transporter FeoA-like" evidence="2">
    <location>
        <begin position="2"/>
        <end position="72"/>
    </location>
</feature>
<reference evidence="4 6" key="2">
    <citation type="submission" date="2016-11" db="EMBL/GenBank/DDBJ databases">
        <title>Description of two novel members of the family Erysipelotrichaceae: Ileibacterium lipovorans gen. nov., sp. nov. and Dubosiella newyorkensis, gen. nov., sp. nov.</title>
        <authorList>
            <person name="Cox L.M."/>
            <person name="Sohn J."/>
            <person name="Tyrrell K.L."/>
            <person name="Citron D.M."/>
            <person name="Lawson P.A."/>
            <person name="Patel N.B."/>
            <person name="Iizumi T."/>
            <person name="Perez-Perez G.I."/>
            <person name="Goldstein E.J."/>
            <person name="Blaser M.J."/>
        </authorList>
    </citation>
    <scope>NUCLEOTIDE SEQUENCE [LARGE SCALE GENOMIC DNA]</scope>
    <source>
        <strain evidence="4 6">NYU-BL-K8</strain>
    </source>
</reference>
<gene>
    <name evidence="3" type="ORF">AALO17_16530</name>
    <name evidence="4" type="ORF">BO223_10430</name>
</gene>
<keyword evidence="1" id="KW-0408">Iron</keyword>
<evidence type="ECO:0000313" key="3">
    <source>
        <dbReference type="EMBL" id="AMK54787.1"/>
    </source>
</evidence>
<dbReference type="Proteomes" id="UP000186758">
    <property type="component" value="Unassembled WGS sequence"/>
</dbReference>
<dbReference type="STRING" id="1702221.AALO17_16530"/>
<sequence length="75" mass="8256">MMPLMYAEKDRPMTVCRISGPLKVRSHLADLGFSPQSLVTVKQEIAGNLIVEVKGSRLALDASMARRIMVQEAQA</sequence>
<dbReference type="KEGG" id="fro:AALO17_16530"/>
<protein>
    <submittedName>
        <fullName evidence="3">Fe2+ transport system protein A</fullName>
    </submittedName>
    <submittedName>
        <fullName evidence="4">Ferrous iron transport protein A</fullName>
    </submittedName>
</protein>
<dbReference type="Gene3D" id="2.30.30.90">
    <property type="match status" value="1"/>
</dbReference>
<dbReference type="InterPro" id="IPR008988">
    <property type="entry name" value="Transcriptional_repressor_C"/>
</dbReference>
<dbReference type="InterPro" id="IPR007167">
    <property type="entry name" value="Fe-transptr_FeoA-like"/>
</dbReference>
<dbReference type="SUPFAM" id="SSF50037">
    <property type="entry name" value="C-terminal domain of transcriptional repressors"/>
    <property type="match status" value="1"/>
</dbReference>
<dbReference type="PANTHER" id="PTHR43151:SF1">
    <property type="entry name" value="SSR2333 PROTEIN"/>
    <property type="match status" value="1"/>
</dbReference>
<dbReference type="SMART" id="SM00899">
    <property type="entry name" value="FeoA"/>
    <property type="match status" value="1"/>
</dbReference>
<dbReference type="EMBL" id="CP011391">
    <property type="protein sequence ID" value="AMK54787.1"/>
    <property type="molecule type" value="Genomic_DNA"/>
</dbReference>
<dbReference type="InterPro" id="IPR038157">
    <property type="entry name" value="FeoA_core_dom"/>
</dbReference>
<reference evidence="3 5" key="1">
    <citation type="journal article" date="2016" name="Gut Pathog.">
        <title>Whole genome sequencing of "Faecalibaculum rodentium" ALO17, isolated from C57BL/6J laboratory mouse feces.</title>
        <authorList>
            <person name="Lim S."/>
            <person name="Chang D.H."/>
            <person name="Ahn S."/>
            <person name="Kim B.C."/>
        </authorList>
    </citation>
    <scope>NUCLEOTIDE SEQUENCE [LARGE SCALE GENOMIC DNA]</scope>
    <source>
        <strain evidence="3 5">Alo17</strain>
    </source>
</reference>
<dbReference type="InterPro" id="IPR053184">
    <property type="entry name" value="FeoA-like"/>
</dbReference>
<evidence type="ECO:0000259" key="2">
    <source>
        <dbReference type="SMART" id="SM00899"/>
    </source>
</evidence>
<accession>A0A140DVW0</accession>
<dbReference type="Pfam" id="PF04023">
    <property type="entry name" value="FeoA"/>
    <property type="match status" value="1"/>
</dbReference>
<dbReference type="RefSeq" id="WP_067557648.1">
    <property type="nucleotide sequence ID" value="NZ_CAJTBG010000019.1"/>
</dbReference>
<dbReference type="EMBL" id="MPJZ01000091">
    <property type="protein sequence ID" value="OLU43818.1"/>
    <property type="molecule type" value="Genomic_DNA"/>
</dbReference>
<dbReference type="AlphaFoldDB" id="A0A140DVW0"/>
<dbReference type="PANTHER" id="PTHR43151">
    <property type="entry name" value="FEOA FAMILY PROTEIN"/>
    <property type="match status" value="1"/>
</dbReference>
<name>A0A140DVW0_9FIRM</name>
<proteinExistence type="predicted"/>
<evidence type="ECO:0000313" key="6">
    <source>
        <dbReference type="Proteomes" id="UP000186758"/>
    </source>
</evidence>
<organism evidence="3 5">
    <name type="scientific">Faecalibaculum rodentium</name>
    <dbReference type="NCBI Taxonomy" id="1702221"/>
    <lineage>
        <taxon>Bacteria</taxon>
        <taxon>Bacillati</taxon>
        <taxon>Bacillota</taxon>
        <taxon>Erysipelotrichia</taxon>
        <taxon>Erysipelotrichales</taxon>
        <taxon>Erysipelotrichaceae</taxon>
        <taxon>Faecalibaculum</taxon>
    </lineage>
</organism>
<evidence type="ECO:0000313" key="5">
    <source>
        <dbReference type="Proteomes" id="UP000069771"/>
    </source>
</evidence>
<dbReference type="Proteomes" id="UP000069771">
    <property type="component" value="Chromosome"/>
</dbReference>
<evidence type="ECO:0000256" key="1">
    <source>
        <dbReference type="ARBA" id="ARBA00023004"/>
    </source>
</evidence>
<keyword evidence="5" id="KW-1185">Reference proteome</keyword>